<evidence type="ECO:0008006" key="3">
    <source>
        <dbReference type="Google" id="ProtNLM"/>
    </source>
</evidence>
<gene>
    <name evidence="1" type="ORF">UX05_C0003G0015</name>
</gene>
<sequence length="319" mass="37047">MSSMANRNDFLLTELNQPSQETVDFISHLFAREPDPIFEQNWIHILSYLKFKSNIYSIYSPHGQSVLIFRDNKLHLFTADIQNPTFFLNFKQFASSLNLHSFDVLNISQSWLDKNLMLLHKTFSLVSVLSRSKEEVIYDLDLLTSLPSQAFNHLRQTRNRLLTSNKVCFEKINNSNLHVGFKLIEHWNSVQGYKYSKNKMDKEKFVLEKLVSFSYTHPELNLLLGKVGSFTCSLSIFFLHPQFLQYGIIYMLKGINRSEEGGIRGASDATYLHIFSQLKKLGAKFVNDGELGSEFGTRQHKLRFHPVRYLQSFDVELSI</sequence>
<comment type="caution">
    <text evidence="1">The sequence shown here is derived from an EMBL/GenBank/DDBJ whole genome shotgun (WGS) entry which is preliminary data.</text>
</comment>
<dbReference type="AlphaFoldDB" id="A0A0G1M4L3"/>
<protein>
    <recommendedName>
        <fullName evidence="3">Phosphatidylglycerol lysyltransferase C-terminal domain-containing protein</fullName>
    </recommendedName>
</protein>
<evidence type="ECO:0000313" key="1">
    <source>
        <dbReference type="EMBL" id="KKU03176.1"/>
    </source>
</evidence>
<dbReference type="Proteomes" id="UP000034264">
    <property type="component" value="Unassembled WGS sequence"/>
</dbReference>
<dbReference type="EMBL" id="LCKS01000003">
    <property type="protein sequence ID" value="KKU03176.1"/>
    <property type="molecule type" value="Genomic_DNA"/>
</dbReference>
<name>A0A0G1M4L3_9BACT</name>
<organism evidence="1 2">
    <name type="scientific">Candidatus Amesbacteria bacterium GW2011_GWC2_45_19</name>
    <dbReference type="NCBI Taxonomy" id="1618366"/>
    <lineage>
        <taxon>Bacteria</taxon>
        <taxon>Candidatus Amesiibacteriota</taxon>
    </lineage>
</organism>
<proteinExistence type="predicted"/>
<evidence type="ECO:0000313" key="2">
    <source>
        <dbReference type="Proteomes" id="UP000034264"/>
    </source>
</evidence>
<accession>A0A0G1M4L3</accession>
<reference evidence="1 2" key="1">
    <citation type="journal article" date="2015" name="Nature">
        <title>rRNA introns, odd ribosomes, and small enigmatic genomes across a large radiation of phyla.</title>
        <authorList>
            <person name="Brown C.T."/>
            <person name="Hug L.A."/>
            <person name="Thomas B.C."/>
            <person name="Sharon I."/>
            <person name="Castelle C.J."/>
            <person name="Singh A."/>
            <person name="Wilkins M.J."/>
            <person name="Williams K.H."/>
            <person name="Banfield J.F."/>
        </authorList>
    </citation>
    <scope>NUCLEOTIDE SEQUENCE [LARGE SCALE GENOMIC DNA]</scope>
</reference>
<dbReference type="Gene3D" id="3.40.630.30">
    <property type="match status" value="1"/>
</dbReference>